<name>A0ABR3KS70_TRISP</name>
<sequence>MVTVFIEEAEDTFCCVEEDDSEKLEKPSHLMLIRILVFFTCQKILNSSSRNNEQLGILWTWHTSFSLTDIISYWWLVVQRLSLLATDLTVHGI</sequence>
<accession>A0ABR3KS70</accession>
<keyword evidence="2" id="KW-1185">Reference proteome</keyword>
<proteinExistence type="predicted"/>
<evidence type="ECO:0000313" key="2">
    <source>
        <dbReference type="Proteomes" id="UP001558632"/>
    </source>
</evidence>
<comment type="caution">
    <text evidence="1">The sequence shown here is derived from an EMBL/GenBank/DDBJ whole genome shotgun (WGS) entry which is preliminary data.</text>
</comment>
<reference evidence="1 2" key="1">
    <citation type="submission" date="2024-07" db="EMBL/GenBank/DDBJ databases">
        <title>Enhanced genomic and transcriptomic resources for Trichinella pseudospiralis and T. spiralis underpin the discovery of pronounced molecular differences between stages and species.</title>
        <authorList>
            <person name="Pasi K.K."/>
            <person name="La Rosa G."/>
            <person name="Gomez-Morales M.A."/>
            <person name="Tosini F."/>
            <person name="Sumanam S."/>
            <person name="Young N.D."/>
            <person name="Chang B.C."/>
            <person name="Robin G.B."/>
        </authorList>
    </citation>
    <scope>NUCLEOTIDE SEQUENCE [LARGE SCALE GENOMIC DNA]</scope>
    <source>
        <strain evidence="1">ISS534</strain>
    </source>
</reference>
<dbReference type="EMBL" id="JBEUSY010000170">
    <property type="protein sequence ID" value="KAL1243485.1"/>
    <property type="molecule type" value="Genomic_DNA"/>
</dbReference>
<evidence type="ECO:0000313" key="1">
    <source>
        <dbReference type="EMBL" id="KAL1243485.1"/>
    </source>
</evidence>
<protein>
    <submittedName>
        <fullName evidence="1">Membrane protein</fullName>
    </submittedName>
</protein>
<gene>
    <name evidence="1" type="ORF">TSPI_03212</name>
</gene>
<dbReference type="Proteomes" id="UP001558632">
    <property type="component" value="Unassembled WGS sequence"/>
</dbReference>
<organism evidence="1 2">
    <name type="scientific">Trichinella spiralis</name>
    <name type="common">Trichina worm</name>
    <dbReference type="NCBI Taxonomy" id="6334"/>
    <lineage>
        <taxon>Eukaryota</taxon>
        <taxon>Metazoa</taxon>
        <taxon>Ecdysozoa</taxon>
        <taxon>Nematoda</taxon>
        <taxon>Enoplea</taxon>
        <taxon>Dorylaimia</taxon>
        <taxon>Trichinellida</taxon>
        <taxon>Trichinellidae</taxon>
        <taxon>Trichinella</taxon>
    </lineage>
</organism>